<gene>
    <name evidence="5" type="ORF">UF78_11705</name>
</gene>
<dbReference type="CDD" id="cd07185">
    <property type="entry name" value="OmpA_C-like"/>
    <property type="match status" value="1"/>
</dbReference>
<dbReference type="Gene3D" id="3.30.1330.60">
    <property type="entry name" value="OmpA-like domain"/>
    <property type="match status" value="1"/>
</dbReference>
<evidence type="ECO:0000256" key="1">
    <source>
        <dbReference type="ARBA" id="ARBA00022729"/>
    </source>
</evidence>
<feature type="chain" id="PRO_5002338622" evidence="3">
    <location>
        <begin position="31"/>
        <end position="458"/>
    </location>
</feature>
<proteinExistence type="predicted"/>
<dbReference type="InterPro" id="IPR024370">
    <property type="entry name" value="PBP_domain"/>
</dbReference>
<dbReference type="InterPro" id="IPR050811">
    <property type="entry name" value="Phosphate_ABC_transporter"/>
</dbReference>
<dbReference type="PATRIC" id="fig|316.101.peg.3670"/>
<dbReference type="SUPFAM" id="SSF103088">
    <property type="entry name" value="OmpA-like"/>
    <property type="match status" value="1"/>
</dbReference>
<evidence type="ECO:0000313" key="5">
    <source>
        <dbReference type="EMBL" id="KJH81832.1"/>
    </source>
</evidence>
<dbReference type="PROSITE" id="PS51123">
    <property type="entry name" value="OMPA_2"/>
    <property type="match status" value="1"/>
</dbReference>
<dbReference type="RefSeq" id="WP_045162396.1">
    <property type="nucleotide sequence ID" value="NZ_JYHV01000019.1"/>
</dbReference>
<dbReference type="OrthoDB" id="9790048at2"/>
<dbReference type="InterPro" id="IPR006665">
    <property type="entry name" value="OmpA-like"/>
</dbReference>
<dbReference type="Pfam" id="PF00691">
    <property type="entry name" value="OmpA"/>
    <property type="match status" value="1"/>
</dbReference>
<accession>A0A0D9AM89</accession>
<dbReference type="Gene3D" id="3.40.190.10">
    <property type="entry name" value="Periplasmic binding protein-like II"/>
    <property type="match status" value="2"/>
</dbReference>
<feature type="signal peptide" evidence="3">
    <location>
        <begin position="1"/>
        <end position="30"/>
    </location>
</feature>
<organism evidence="5 6">
    <name type="scientific">Stutzerimonas stutzeri</name>
    <name type="common">Pseudomonas stutzeri</name>
    <dbReference type="NCBI Taxonomy" id="316"/>
    <lineage>
        <taxon>Bacteria</taxon>
        <taxon>Pseudomonadati</taxon>
        <taxon>Pseudomonadota</taxon>
        <taxon>Gammaproteobacteria</taxon>
        <taxon>Pseudomonadales</taxon>
        <taxon>Pseudomonadaceae</taxon>
        <taxon>Stutzerimonas</taxon>
    </lineage>
</organism>
<dbReference type="CDD" id="cd13653">
    <property type="entry name" value="PBP2_phosphate_like_1"/>
    <property type="match status" value="1"/>
</dbReference>
<dbReference type="SUPFAM" id="SSF53850">
    <property type="entry name" value="Periplasmic binding protein-like II"/>
    <property type="match status" value="1"/>
</dbReference>
<dbReference type="Pfam" id="PF12849">
    <property type="entry name" value="PBP_like_2"/>
    <property type="match status" value="1"/>
</dbReference>
<dbReference type="AlphaFoldDB" id="A0A0D9AM89"/>
<dbReference type="PANTHER" id="PTHR30570:SF1">
    <property type="entry name" value="PHOSPHATE-BINDING PROTEIN PSTS"/>
    <property type="match status" value="1"/>
</dbReference>
<feature type="domain" description="OmpA-like" evidence="4">
    <location>
        <begin position="345"/>
        <end position="458"/>
    </location>
</feature>
<protein>
    <submittedName>
        <fullName evidence="5">Membrane protein</fullName>
    </submittedName>
</protein>
<comment type="caution">
    <text evidence="5">The sequence shown here is derived from an EMBL/GenBank/DDBJ whole genome shotgun (WGS) entry which is preliminary data.</text>
</comment>
<name>A0A0D9AM89_STUST</name>
<sequence>MAFSASARTTGKRVLRLAFLGLLSIGPMSASEAAMPAPPVNDSPVLRIQGSNTVGAKLAPMLIAGFFEAQGLTAVRIAPAGRENEQRVSGTDDSGRTVHALVAAHGTGTGFAGLKDGSADLAAASRPIKDSEFDSLATLGNLRSAEAEQIIAIDGLAIIVHPGNRVASLSVQQVARLFAGEVRNWRELGGDNLAVELHARDDQSGTYDTFKELVLARQSKTLAGSAARYESNDQLSNTVSTRPGAIGFVGLASVGRSKALAIADGNSQPMLPSTALVATEDYPLSRRLFFYADPGRQSEWTRAYLDFVHSAAGQAIVAQSGYIAQAITAIKLPAQTDMPPPYQALANTAQRLTVNFRFDEGSARLDNKAQRDIGRLIDYLRGTDKIMNAAVLVGFGDAKGDPTRTALLSKLRAMAVRRELSRGGILVRDINGLGDQLPVASNSESGRIKNRRVEVWVY</sequence>
<reference evidence="5 6" key="1">
    <citation type="submission" date="2015-02" db="EMBL/GenBank/DDBJ databases">
        <title>Draft genome sequence of Pseudomonas stutzeri NT0128 isolated from wheat (Triticum turgidum) rhizosphere.</title>
        <authorList>
            <person name="Tovi N."/>
            <person name="Frenk S."/>
            <person name="Hadar Y."/>
            <person name="Minz D."/>
        </authorList>
    </citation>
    <scope>NUCLEOTIDE SEQUENCE [LARGE SCALE GENOMIC DNA]</scope>
    <source>
        <strain evidence="5 6">NT0128</strain>
    </source>
</reference>
<keyword evidence="2" id="KW-0472">Membrane</keyword>
<dbReference type="PANTHER" id="PTHR30570">
    <property type="entry name" value="PERIPLASMIC PHOSPHATE BINDING COMPONENT OF PHOSPHATE ABC TRANSPORTER"/>
    <property type="match status" value="1"/>
</dbReference>
<dbReference type="Proteomes" id="UP000032487">
    <property type="component" value="Unassembled WGS sequence"/>
</dbReference>
<dbReference type="InterPro" id="IPR036737">
    <property type="entry name" value="OmpA-like_sf"/>
</dbReference>
<keyword evidence="1 3" id="KW-0732">Signal</keyword>
<dbReference type="EMBL" id="JYHV01000019">
    <property type="protein sequence ID" value="KJH81832.1"/>
    <property type="molecule type" value="Genomic_DNA"/>
</dbReference>
<dbReference type="GO" id="GO:0016020">
    <property type="term" value="C:membrane"/>
    <property type="evidence" value="ECO:0007669"/>
    <property type="project" value="UniProtKB-UniRule"/>
</dbReference>
<evidence type="ECO:0000256" key="3">
    <source>
        <dbReference type="SAM" id="SignalP"/>
    </source>
</evidence>
<evidence type="ECO:0000256" key="2">
    <source>
        <dbReference type="PROSITE-ProRule" id="PRU00473"/>
    </source>
</evidence>
<evidence type="ECO:0000313" key="6">
    <source>
        <dbReference type="Proteomes" id="UP000032487"/>
    </source>
</evidence>
<evidence type="ECO:0000259" key="4">
    <source>
        <dbReference type="PROSITE" id="PS51123"/>
    </source>
</evidence>